<evidence type="ECO:0000256" key="1">
    <source>
        <dbReference type="SAM" id="Phobius"/>
    </source>
</evidence>
<dbReference type="AlphaFoldDB" id="J9D5Z0"/>
<name>J9D5Z0_9ZZZZ</name>
<sequence>MSTHGKNIKNQRSTIQNFNFQFSFNIPYLLGRKFIIEDHHTHFPFCFFFIPDILLNFFQFTLTYISYRIGLIQLLRKSFHHFRPSCLSQEG</sequence>
<keyword evidence="1" id="KW-0812">Transmembrane</keyword>
<feature type="transmembrane region" description="Helical" evidence="1">
    <location>
        <begin position="42"/>
        <end position="67"/>
    </location>
</feature>
<protein>
    <submittedName>
        <fullName evidence="2">Uncharacterized protein</fullName>
    </submittedName>
</protein>
<keyword evidence="1" id="KW-1133">Transmembrane helix</keyword>
<comment type="caution">
    <text evidence="2">The sequence shown here is derived from an EMBL/GenBank/DDBJ whole genome shotgun (WGS) entry which is preliminary data.</text>
</comment>
<organism evidence="2">
    <name type="scientific">gut metagenome</name>
    <dbReference type="NCBI Taxonomy" id="749906"/>
    <lineage>
        <taxon>unclassified sequences</taxon>
        <taxon>metagenomes</taxon>
        <taxon>organismal metagenomes</taxon>
    </lineage>
</organism>
<keyword evidence="1" id="KW-0472">Membrane</keyword>
<dbReference type="EMBL" id="AMCI01000703">
    <property type="protein sequence ID" value="EJX08111.1"/>
    <property type="molecule type" value="Genomic_DNA"/>
</dbReference>
<evidence type="ECO:0000313" key="2">
    <source>
        <dbReference type="EMBL" id="EJX08111.1"/>
    </source>
</evidence>
<reference evidence="2" key="1">
    <citation type="journal article" date="2012" name="PLoS ONE">
        <title>Gene sets for utilization of primary and secondary nutrition supplies in the distal gut of endangered iberian lynx.</title>
        <authorList>
            <person name="Alcaide M."/>
            <person name="Messina E."/>
            <person name="Richter M."/>
            <person name="Bargiela R."/>
            <person name="Peplies J."/>
            <person name="Huws S.A."/>
            <person name="Newbold C.J."/>
            <person name="Golyshin P.N."/>
            <person name="Simon M.A."/>
            <person name="Lopez G."/>
            <person name="Yakimov M.M."/>
            <person name="Ferrer M."/>
        </authorList>
    </citation>
    <scope>NUCLEOTIDE SEQUENCE</scope>
</reference>
<accession>J9D5Z0</accession>
<proteinExistence type="predicted"/>
<gene>
    <name evidence="2" type="ORF">EVA_03776</name>
</gene>